<dbReference type="Proteomes" id="UP001062846">
    <property type="component" value="Chromosome 13"/>
</dbReference>
<organism evidence="1 2">
    <name type="scientific">Rhododendron molle</name>
    <name type="common">Chinese azalea</name>
    <name type="synonym">Azalea mollis</name>
    <dbReference type="NCBI Taxonomy" id="49168"/>
    <lineage>
        <taxon>Eukaryota</taxon>
        <taxon>Viridiplantae</taxon>
        <taxon>Streptophyta</taxon>
        <taxon>Embryophyta</taxon>
        <taxon>Tracheophyta</taxon>
        <taxon>Spermatophyta</taxon>
        <taxon>Magnoliopsida</taxon>
        <taxon>eudicotyledons</taxon>
        <taxon>Gunneridae</taxon>
        <taxon>Pentapetalae</taxon>
        <taxon>asterids</taxon>
        <taxon>Ericales</taxon>
        <taxon>Ericaceae</taxon>
        <taxon>Ericoideae</taxon>
        <taxon>Rhodoreae</taxon>
        <taxon>Rhododendron</taxon>
    </lineage>
</organism>
<reference evidence="1" key="1">
    <citation type="submission" date="2022-02" db="EMBL/GenBank/DDBJ databases">
        <title>Plant Genome Project.</title>
        <authorList>
            <person name="Zhang R.-G."/>
        </authorList>
    </citation>
    <scope>NUCLEOTIDE SEQUENCE</scope>
    <source>
        <strain evidence="1">AT1</strain>
    </source>
</reference>
<protein>
    <submittedName>
        <fullName evidence="1">Uncharacterized protein</fullName>
    </submittedName>
</protein>
<comment type="caution">
    <text evidence="1">The sequence shown here is derived from an EMBL/GenBank/DDBJ whole genome shotgun (WGS) entry which is preliminary data.</text>
</comment>
<proteinExistence type="predicted"/>
<sequence>MRRAGKPVGWLVVVRANSPFGWRGEKGEEKGVFSINGEKGEERGVFSINGEKGEERGVISHCSTQTTVRNQTLSCEKLAPA</sequence>
<accession>A0ACC0L8L4</accession>
<gene>
    <name evidence="1" type="ORF">RHMOL_Rhmol13G0169700</name>
</gene>
<keyword evidence="2" id="KW-1185">Reference proteome</keyword>
<evidence type="ECO:0000313" key="1">
    <source>
        <dbReference type="EMBL" id="KAI8524712.1"/>
    </source>
</evidence>
<dbReference type="EMBL" id="CM046400">
    <property type="protein sequence ID" value="KAI8524712.1"/>
    <property type="molecule type" value="Genomic_DNA"/>
</dbReference>
<name>A0ACC0L8L4_RHOML</name>
<evidence type="ECO:0000313" key="2">
    <source>
        <dbReference type="Proteomes" id="UP001062846"/>
    </source>
</evidence>